<protein>
    <recommendedName>
        <fullName evidence="4 13">Pyruvate kinase</fullName>
        <ecNumber evidence="4 13">2.7.1.40</ecNumber>
    </recommendedName>
</protein>
<dbReference type="AlphaFoldDB" id="A0A7H0VJF9"/>
<evidence type="ECO:0000256" key="14">
    <source>
        <dbReference type="RuleBase" id="RU000504"/>
    </source>
</evidence>
<keyword evidence="6" id="KW-0479">Metal-binding</keyword>
<dbReference type="NCBIfam" id="TIGR01064">
    <property type="entry name" value="pyruv_kin"/>
    <property type="match status" value="1"/>
</dbReference>
<keyword evidence="5 14" id="KW-0808">Transferase</keyword>
<dbReference type="NCBIfam" id="NF004491">
    <property type="entry name" value="PRK05826.1"/>
    <property type="match status" value="1"/>
</dbReference>
<evidence type="ECO:0000256" key="10">
    <source>
        <dbReference type="ARBA" id="ARBA00022842"/>
    </source>
</evidence>
<evidence type="ECO:0000256" key="12">
    <source>
        <dbReference type="ARBA" id="ARBA00023317"/>
    </source>
</evidence>
<evidence type="ECO:0000256" key="2">
    <source>
        <dbReference type="ARBA" id="ARBA00004997"/>
    </source>
</evidence>
<dbReference type="Proteomes" id="UP000516305">
    <property type="component" value="Chromosome"/>
</dbReference>
<dbReference type="GO" id="GO:0000287">
    <property type="term" value="F:magnesium ion binding"/>
    <property type="evidence" value="ECO:0007669"/>
    <property type="project" value="UniProtKB-UniRule"/>
</dbReference>
<dbReference type="Gene3D" id="3.40.1380.20">
    <property type="entry name" value="Pyruvate kinase, C-terminal domain"/>
    <property type="match status" value="1"/>
</dbReference>
<evidence type="ECO:0000256" key="11">
    <source>
        <dbReference type="ARBA" id="ARBA00023152"/>
    </source>
</evidence>
<dbReference type="Gene3D" id="2.40.33.10">
    <property type="entry name" value="PK beta-barrel domain-like"/>
    <property type="match status" value="1"/>
</dbReference>
<dbReference type="InterPro" id="IPR036918">
    <property type="entry name" value="Pyrv_Knase_C_sf"/>
</dbReference>
<feature type="domain" description="Pyruvate kinase barrel" evidence="15">
    <location>
        <begin position="4"/>
        <end position="323"/>
    </location>
</feature>
<dbReference type="InterPro" id="IPR015795">
    <property type="entry name" value="Pyrv_Knase_C"/>
</dbReference>
<reference evidence="17 18" key="1">
    <citation type="submission" date="2020-08" db="EMBL/GenBank/DDBJ databases">
        <title>Croceimicrobium hydrocarbonivorans gen. nov., sp. nov., a novel marine bacterium isolated from a bacterial consortium that degrades polyethylene terephthalate.</title>
        <authorList>
            <person name="Liu R."/>
        </authorList>
    </citation>
    <scope>NUCLEOTIDE SEQUENCE [LARGE SCALE GENOMIC DNA]</scope>
    <source>
        <strain evidence="17 18">A20-9</strain>
    </source>
</reference>
<evidence type="ECO:0000256" key="4">
    <source>
        <dbReference type="ARBA" id="ARBA00012142"/>
    </source>
</evidence>
<dbReference type="SUPFAM" id="SSF51621">
    <property type="entry name" value="Phosphoenolpyruvate/pyruvate domain"/>
    <property type="match status" value="1"/>
</dbReference>
<evidence type="ECO:0000256" key="9">
    <source>
        <dbReference type="ARBA" id="ARBA00022840"/>
    </source>
</evidence>
<dbReference type="GO" id="GO:0004743">
    <property type="term" value="F:pyruvate kinase activity"/>
    <property type="evidence" value="ECO:0007669"/>
    <property type="project" value="UniProtKB-UniRule"/>
</dbReference>
<keyword evidence="18" id="KW-1185">Reference proteome</keyword>
<evidence type="ECO:0000256" key="1">
    <source>
        <dbReference type="ARBA" id="ARBA00001958"/>
    </source>
</evidence>
<evidence type="ECO:0000259" key="16">
    <source>
        <dbReference type="Pfam" id="PF02887"/>
    </source>
</evidence>
<dbReference type="RefSeq" id="WP_210760382.1">
    <property type="nucleotide sequence ID" value="NZ_CP060139.1"/>
</dbReference>
<dbReference type="PROSITE" id="PS00110">
    <property type="entry name" value="PYRUVATE_KINASE"/>
    <property type="match status" value="1"/>
</dbReference>
<keyword evidence="10 14" id="KW-0460">Magnesium</keyword>
<dbReference type="InterPro" id="IPR040442">
    <property type="entry name" value="Pyrv_kinase-like_dom_sf"/>
</dbReference>
<accession>A0A7H0VJF9</accession>
<dbReference type="Pfam" id="PF00224">
    <property type="entry name" value="PK"/>
    <property type="match status" value="1"/>
</dbReference>
<dbReference type="InterPro" id="IPR001697">
    <property type="entry name" value="Pyr_Knase"/>
</dbReference>
<dbReference type="PANTHER" id="PTHR11817">
    <property type="entry name" value="PYRUVATE KINASE"/>
    <property type="match status" value="1"/>
</dbReference>
<dbReference type="KEGG" id="chyd:H4K34_08430"/>
<dbReference type="FunFam" id="2.40.33.10:FF:000001">
    <property type="entry name" value="Pyruvate kinase"/>
    <property type="match status" value="1"/>
</dbReference>
<dbReference type="GO" id="GO:0016301">
    <property type="term" value="F:kinase activity"/>
    <property type="evidence" value="ECO:0007669"/>
    <property type="project" value="UniProtKB-KW"/>
</dbReference>
<name>A0A7H0VJF9_9FLAO</name>
<evidence type="ECO:0000256" key="5">
    <source>
        <dbReference type="ARBA" id="ARBA00022679"/>
    </source>
</evidence>
<dbReference type="InterPro" id="IPR018209">
    <property type="entry name" value="Pyrv_Knase_AS"/>
</dbReference>
<evidence type="ECO:0000256" key="8">
    <source>
        <dbReference type="ARBA" id="ARBA00022777"/>
    </source>
</evidence>
<evidence type="ECO:0000259" key="15">
    <source>
        <dbReference type="Pfam" id="PF00224"/>
    </source>
</evidence>
<evidence type="ECO:0000256" key="7">
    <source>
        <dbReference type="ARBA" id="ARBA00022741"/>
    </source>
</evidence>
<dbReference type="InterPro" id="IPR015813">
    <property type="entry name" value="Pyrv/PenolPyrv_kinase-like_dom"/>
</dbReference>
<evidence type="ECO:0000256" key="6">
    <source>
        <dbReference type="ARBA" id="ARBA00022723"/>
    </source>
</evidence>
<dbReference type="EC" id="2.7.1.40" evidence="4 13"/>
<dbReference type="InterPro" id="IPR015793">
    <property type="entry name" value="Pyrv_Knase_brl"/>
</dbReference>
<evidence type="ECO:0000256" key="13">
    <source>
        <dbReference type="NCBIfam" id="TIGR01064"/>
    </source>
</evidence>
<dbReference type="GO" id="GO:0030955">
    <property type="term" value="F:potassium ion binding"/>
    <property type="evidence" value="ECO:0007669"/>
    <property type="project" value="UniProtKB-UniRule"/>
</dbReference>
<evidence type="ECO:0000256" key="3">
    <source>
        <dbReference type="ARBA" id="ARBA00008663"/>
    </source>
</evidence>
<evidence type="ECO:0000313" key="18">
    <source>
        <dbReference type="Proteomes" id="UP000516305"/>
    </source>
</evidence>
<proteinExistence type="inferred from homology"/>
<evidence type="ECO:0000313" key="17">
    <source>
        <dbReference type="EMBL" id="QNR25857.1"/>
    </source>
</evidence>
<sequence length="476" mass="52271">MAYNKAKIVATLGPASSDYEVMVEMVKAGVNVFRINFSHSSHDAAREIVDKVRKLNAELNTNIAVLADLQGPKLRIGTVKEGAVLKVGDTLTFTNKEVEGSAEQVFMTYQQFATDVKIGDRILIDDGKILLEATKTNSKDEVEAKVIQGGPLKSRKGVNLPNTRISLPCLTEKDLADLEVAMECRAEWVALSFVRNPNDVYQLRDILQKNNAPCHIISKIEKPEAVVEIDEIIEASDGIMVARGDLGVEVPMQGVPLIQKMIVNKCHLMAKPVVIATQMMESMIENLTPTRAEVNDVANSVLDGADAVMLSGETSVGKNPVEVIKAMSKIIAHVEESGQVSVREENPPRYRNKRFITDSICYNASKVADQIGAAAILTMTFSGYTAFKISAHRPKTSILMFTSNRNILNTMSLLWGVRGFYYDKMVSTDETFADIKQMVIDSNLVSDGDLIVKIASMPIHEEGMTNMLKISSISES</sequence>
<dbReference type="InterPro" id="IPR011037">
    <property type="entry name" value="Pyrv_Knase-like_insert_dom_sf"/>
</dbReference>
<feature type="domain" description="Pyruvate kinase C-terminal" evidence="16">
    <location>
        <begin position="358"/>
        <end position="470"/>
    </location>
</feature>
<dbReference type="UniPathway" id="UPA00109">
    <property type="reaction ID" value="UER00188"/>
</dbReference>
<gene>
    <name evidence="17" type="primary">pyk</name>
    <name evidence="17" type="ORF">H4K34_08430</name>
</gene>
<dbReference type="SUPFAM" id="SSF50800">
    <property type="entry name" value="PK beta-barrel domain-like"/>
    <property type="match status" value="1"/>
</dbReference>
<keyword evidence="8 14" id="KW-0418">Kinase</keyword>
<organism evidence="17 18">
    <name type="scientific">Croceimicrobium hydrocarbonivorans</name>
    <dbReference type="NCBI Taxonomy" id="2761580"/>
    <lineage>
        <taxon>Bacteria</taxon>
        <taxon>Pseudomonadati</taxon>
        <taxon>Bacteroidota</taxon>
        <taxon>Flavobacteriia</taxon>
        <taxon>Flavobacteriales</taxon>
        <taxon>Owenweeksiaceae</taxon>
        <taxon>Croceimicrobium</taxon>
    </lineage>
</organism>
<keyword evidence="11 14" id="KW-0324">Glycolysis</keyword>
<keyword evidence="12 17" id="KW-0670">Pyruvate</keyword>
<dbReference type="GO" id="GO:0005524">
    <property type="term" value="F:ATP binding"/>
    <property type="evidence" value="ECO:0007669"/>
    <property type="project" value="UniProtKB-KW"/>
</dbReference>
<dbReference type="EMBL" id="CP060139">
    <property type="protein sequence ID" value="QNR25857.1"/>
    <property type="molecule type" value="Genomic_DNA"/>
</dbReference>
<dbReference type="NCBIfam" id="NF004978">
    <property type="entry name" value="PRK06354.1"/>
    <property type="match status" value="1"/>
</dbReference>
<comment type="catalytic activity">
    <reaction evidence="14">
        <text>pyruvate + ATP = phosphoenolpyruvate + ADP + H(+)</text>
        <dbReference type="Rhea" id="RHEA:18157"/>
        <dbReference type="ChEBI" id="CHEBI:15361"/>
        <dbReference type="ChEBI" id="CHEBI:15378"/>
        <dbReference type="ChEBI" id="CHEBI:30616"/>
        <dbReference type="ChEBI" id="CHEBI:58702"/>
        <dbReference type="ChEBI" id="CHEBI:456216"/>
        <dbReference type="EC" id="2.7.1.40"/>
    </reaction>
</comment>
<comment type="pathway">
    <text evidence="2 14">Carbohydrate degradation; glycolysis; pyruvate from D-glyceraldehyde 3-phosphate: step 5/5.</text>
</comment>
<keyword evidence="7" id="KW-0547">Nucleotide-binding</keyword>
<dbReference type="PRINTS" id="PR01050">
    <property type="entry name" value="PYRUVTKNASE"/>
</dbReference>
<comment type="cofactor">
    <cofactor evidence="1">
        <name>K(+)</name>
        <dbReference type="ChEBI" id="CHEBI:29103"/>
    </cofactor>
</comment>
<dbReference type="SUPFAM" id="SSF52935">
    <property type="entry name" value="PK C-terminal domain-like"/>
    <property type="match status" value="1"/>
</dbReference>
<dbReference type="Pfam" id="PF02887">
    <property type="entry name" value="PK_C"/>
    <property type="match status" value="1"/>
</dbReference>
<comment type="similarity">
    <text evidence="3 14">Belongs to the pyruvate kinase family.</text>
</comment>
<dbReference type="InterPro" id="IPR015806">
    <property type="entry name" value="Pyrv_Knase_insert_dom_sf"/>
</dbReference>
<keyword evidence="9" id="KW-0067">ATP-binding</keyword>
<dbReference type="Gene3D" id="3.20.20.60">
    <property type="entry name" value="Phosphoenolpyruvate-binding domains"/>
    <property type="match status" value="1"/>
</dbReference>